<dbReference type="AlphaFoldDB" id="A0AAN8JG43"/>
<dbReference type="Proteomes" id="UP001347796">
    <property type="component" value="Unassembled WGS sequence"/>
</dbReference>
<reference evidence="1 2" key="1">
    <citation type="submission" date="2024-01" db="EMBL/GenBank/DDBJ databases">
        <title>The genome of the rayed Mediterranean limpet Patella caerulea (Linnaeus, 1758).</title>
        <authorList>
            <person name="Anh-Thu Weber A."/>
            <person name="Halstead-Nussloch G."/>
        </authorList>
    </citation>
    <scope>NUCLEOTIDE SEQUENCE [LARGE SCALE GENOMIC DNA]</scope>
    <source>
        <strain evidence="1">AATW-2023a</strain>
        <tissue evidence="1">Whole specimen</tissue>
    </source>
</reference>
<evidence type="ECO:0000313" key="2">
    <source>
        <dbReference type="Proteomes" id="UP001347796"/>
    </source>
</evidence>
<sequence length="155" mass="18417">MKRRVENEESRVINVITKPTRLSNTKFTLIDPISIPSFMTYAIADTLDVPRFVSDHIATCIYLNHSMPSKRSFKRKICLYKRANFTALNDEINSFSWREIINDSYPIDNIIDKFDERIEQLISQYIPTKTITAYPNDKPWFNNQIRRQIRQRDIL</sequence>
<proteinExistence type="predicted"/>
<dbReference type="EMBL" id="JAZGQO010000011">
    <property type="protein sequence ID" value="KAK6173689.1"/>
    <property type="molecule type" value="Genomic_DNA"/>
</dbReference>
<organism evidence="1 2">
    <name type="scientific">Patella caerulea</name>
    <name type="common">Rayed Mediterranean limpet</name>
    <dbReference type="NCBI Taxonomy" id="87958"/>
    <lineage>
        <taxon>Eukaryota</taxon>
        <taxon>Metazoa</taxon>
        <taxon>Spiralia</taxon>
        <taxon>Lophotrochozoa</taxon>
        <taxon>Mollusca</taxon>
        <taxon>Gastropoda</taxon>
        <taxon>Patellogastropoda</taxon>
        <taxon>Patelloidea</taxon>
        <taxon>Patellidae</taxon>
        <taxon>Patella</taxon>
    </lineage>
</organism>
<protein>
    <submittedName>
        <fullName evidence="1">Uncharacterized protein</fullName>
    </submittedName>
</protein>
<gene>
    <name evidence="1" type="ORF">SNE40_017096</name>
</gene>
<comment type="caution">
    <text evidence="1">The sequence shown here is derived from an EMBL/GenBank/DDBJ whole genome shotgun (WGS) entry which is preliminary data.</text>
</comment>
<keyword evidence="2" id="KW-1185">Reference proteome</keyword>
<accession>A0AAN8JG43</accession>
<name>A0AAN8JG43_PATCE</name>
<evidence type="ECO:0000313" key="1">
    <source>
        <dbReference type="EMBL" id="KAK6173689.1"/>
    </source>
</evidence>